<dbReference type="AlphaFoldDB" id="A0A7X5QYX8"/>
<proteinExistence type="predicted"/>
<name>A0A7X5QYX8_9MICO</name>
<evidence type="ECO:0000313" key="2">
    <source>
        <dbReference type="EMBL" id="NIH52511.1"/>
    </source>
</evidence>
<organism evidence="2 3">
    <name type="scientific">Lysinibacter cavernae</name>
    <dbReference type="NCBI Taxonomy" id="1640652"/>
    <lineage>
        <taxon>Bacteria</taxon>
        <taxon>Bacillati</taxon>
        <taxon>Actinomycetota</taxon>
        <taxon>Actinomycetes</taxon>
        <taxon>Micrococcales</taxon>
        <taxon>Microbacteriaceae</taxon>
        <taxon>Lysinibacter</taxon>
    </lineage>
</organism>
<dbReference type="Proteomes" id="UP000541033">
    <property type="component" value="Unassembled WGS sequence"/>
</dbReference>
<comment type="caution">
    <text evidence="2">The sequence shown here is derived from an EMBL/GenBank/DDBJ whole genome shotgun (WGS) entry which is preliminary data.</text>
</comment>
<evidence type="ECO:0000313" key="3">
    <source>
        <dbReference type="Proteomes" id="UP000541033"/>
    </source>
</evidence>
<sequence>MNNAMNWIDSIRGNDSHREVARKIGTTHSTLTRQVNQDQVTFETVRAVARAYGRPVVAELIATGHLTPEDAGAEGLERALQTATDEQLVVEVGRRLNVTQISGLWDAPISEAVQTAATVSHLADHRRDEVPTNQEDLPAVAKTRSRTIEVNEEDYP</sequence>
<gene>
    <name evidence="2" type="ORF">FHX76_000379</name>
</gene>
<evidence type="ECO:0000256" key="1">
    <source>
        <dbReference type="SAM" id="MobiDB-lite"/>
    </source>
</evidence>
<dbReference type="EMBL" id="JAAMOX010000001">
    <property type="protein sequence ID" value="NIH52511.1"/>
    <property type="molecule type" value="Genomic_DNA"/>
</dbReference>
<protein>
    <submittedName>
        <fullName evidence="2">Uncharacterized protein</fullName>
    </submittedName>
</protein>
<reference evidence="2 3" key="1">
    <citation type="submission" date="2020-02" db="EMBL/GenBank/DDBJ databases">
        <title>Sequencing the genomes of 1000 actinobacteria strains.</title>
        <authorList>
            <person name="Klenk H.-P."/>
        </authorList>
    </citation>
    <scope>NUCLEOTIDE SEQUENCE [LARGE SCALE GENOMIC DNA]</scope>
    <source>
        <strain evidence="2 3">DSM 27960</strain>
    </source>
</reference>
<keyword evidence="3" id="KW-1185">Reference proteome</keyword>
<feature type="region of interest" description="Disordered" evidence="1">
    <location>
        <begin position="123"/>
        <end position="156"/>
    </location>
</feature>
<dbReference type="RefSeq" id="WP_167147169.1">
    <property type="nucleotide sequence ID" value="NZ_JAAMOX010000001.1"/>
</dbReference>
<accession>A0A7X5QYX8</accession>